<dbReference type="InterPro" id="IPR002110">
    <property type="entry name" value="Ankyrin_rpt"/>
</dbReference>
<feature type="domain" description="C2H2-type" evidence="6">
    <location>
        <begin position="480"/>
        <end position="501"/>
    </location>
</feature>
<dbReference type="SUPFAM" id="SSF48403">
    <property type="entry name" value="Ankyrin repeat"/>
    <property type="match status" value="1"/>
</dbReference>
<feature type="repeat" description="ANK" evidence="3">
    <location>
        <begin position="168"/>
        <end position="200"/>
    </location>
</feature>
<feature type="domain" description="C2H2-type" evidence="6">
    <location>
        <begin position="447"/>
        <end position="476"/>
    </location>
</feature>
<evidence type="ECO:0000256" key="2">
    <source>
        <dbReference type="ARBA" id="ARBA00023043"/>
    </source>
</evidence>
<organism evidence="7 8">
    <name type="scientific">Cladosporium halotolerans</name>
    <dbReference type="NCBI Taxonomy" id="1052096"/>
    <lineage>
        <taxon>Eukaryota</taxon>
        <taxon>Fungi</taxon>
        <taxon>Dikarya</taxon>
        <taxon>Ascomycota</taxon>
        <taxon>Pezizomycotina</taxon>
        <taxon>Dothideomycetes</taxon>
        <taxon>Dothideomycetidae</taxon>
        <taxon>Cladosporiales</taxon>
        <taxon>Cladosporiaceae</taxon>
        <taxon>Cladosporium</taxon>
    </lineage>
</organism>
<feature type="repeat" description="ANK" evidence="3">
    <location>
        <begin position="133"/>
        <end position="165"/>
    </location>
</feature>
<dbReference type="SMART" id="SM00248">
    <property type="entry name" value="ANK"/>
    <property type="match status" value="4"/>
</dbReference>
<dbReference type="SMART" id="SM00355">
    <property type="entry name" value="ZnF_C2H2"/>
    <property type="match status" value="2"/>
</dbReference>
<accession>A0AB34KX46</accession>
<dbReference type="Pfam" id="PF00096">
    <property type="entry name" value="zf-C2H2"/>
    <property type="match status" value="1"/>
</dbReference>
<feature type="compositionally biased region" description="Polar residues" evidence="5">
    <location>
        <begin position="325"/>
        <end position="338"/>
    </location>
</feature>
<feature type="region of interest" description="Disordered" evidence="5">
    <location>
        <begin position="414"/>
        <end position="441"/>
    </location>
</feature>
<evidence type="ECO:0000256" key="1">
    <source>
        <dbReference type="ARBA" id="ARBA00022737"/>
    </source>
</evidence>
<evidence type="ECO:0000256" key="3">
    <source>
        <dbReference type="PROSITE-ProRule" id="PRU00023"/>
    </source>
</evidence>
<evidence type="ECO:0000256" key="4">
    <source>
        <dbReference type="PROSITE-ProRule" id="PRU00042"/>
    </source>
</evidence>
<dbReference type="EMBL" id="JAAQHG020000004">
    <property type="protein sequence ID" value="KAL1589482.1"/>
    <property type="molecule type" value="Genomic_DNA"/>
</dbReference>
<keyword evidence="4" id="KW-0863">Zinc-finger</keyword>
<reference evidence="7 8" key="1">
    <citation type="journal article" date="2020" name="Microbiol. Resour. Announc.">
        <title>Draft Genome Sequence of a Cladosporium Species Isolated from the Mesophotic Ascidian Didemnum maculosum.</title>
        <authorList>
            <person name="Gioti A."/>
            <person name="Siaperas R."/>
            <person name="Nikolaivits E."/>
            <person name="Le Goff G."/>
            <person name="Ouazzani J."/>
            <person name="Kotoulas G."/>
            <person name="Topakas E."/>
        </authorList>
    </citation>
    <scope>NUCLEOTIDE SEQUENCE [LARGE SCALE GENOMIC DNA]</scope>
    <source>
        <strain evidence="7 8">TM138-S3</strain>
    </source>
</reference>
<dbReference type="PANTHER" id="PTHR24123">
    <property type="entry name" value="ANKYRIN REPEAT-CONTAINING"/>
    <property type="match status" value="1"/>
</dbReference>
<dbReference type="Pfam" id="PF12796">
    <property type="entry name" value="Ank_2"/>
    <property type="match status" value="1"/>
</dbReference>
<dbReference type="InterPro" id="IPR036236">
    <property type="entry name" value="Znf_C2H2_sf"/>
</dbReference>
<dbReference type="SUPFAM" id="SSF57667">
    <property type="entry name" value="beta-beta-alpha zinc fingers"/>
    <property type="match status" value="1"/>
</dbReference>
<dbReference type="GO" id="GO:0008270">
    <property type="term" value="F:zinc ion binding"/>
    <property type="evidence" value="ECO:0007669"/>
    <property type="project" value="UniProtKB-KW"/>
</dbReference>
<dbReference type="RefSeq" id="XP_069232587.1">
    <property type="nucleotide sequence ID" value="XM_069370409.1"/>
</dbReference>
<feature type="compositionally biased region" description="Polar residues" evidence="5">
    <location>
        <begin position="414"/>
        <end position="425"/>
    </location>
</feature>
<dbReference type="InterPro" id="IPR036770">
    <property type="entry name" value="Ankyrin_rpt-contain_sf"/>
</dbReference>
<keyword evidence="8" id="KW-1185">Reference proteome</keyword>
<sequence length="520" mass="55905">MARGLPSSCTDLVSDLVHTGINPVPDDATLVATFKLCIRGRFCAAAAQIIEQSHGRPLCQLLLQYAVEQNAPLDLISSLFHAGADPDGIWRSFQPSQDPGTAFLRAIHGGDLEMVKIFIANRARVNEPTRPGMTRTPLQKAAEQGSKAIVQLLLSHGADVHASPAVRDGGTSIQLAARGGYIGIVELLVAHGEDICAPGSRVGGYTALEAAAESGLSDMVVYLTRDPMKHPTSQYRNAISLAKVRGYNAVATLLTETMEEVELILGETFDPGEEERANIRDQEIALANLMADIKARASTLFVGEGAHAHPGDSAPMPSDEHTENGYASRNQTDASTWRPNDARILEIDEGIDDVHARDTGNSLAVEAWNLEDVPVTKTLVTEATGFKTQMANQSAILPPTASSSFNVNDQHQTEAFSHPASTSDANAAEPPGDAELEPSSDDKAKKFVCSLPECFFSTDRNDTLKRHIATHQTSRQKRIHKCQHCPSAFSRSDSLKNHLKVCAQKPAGKSKPSSGPSSRR</sequence>
<evidence type="ECO:0000313" key="7">
    <source>
        <dbReference type="EMBL" id="KAL1589482.1"/>
    </source>
</evidence>
<evidence type="ECO:0000256" key="5">
    <source>
        <dbReference type="SAM" id="MobiDB-lite"/>
    </source>
</evidence>
<dbReference type="Gene3D" id="3.30.160.60">
    <property type="entry name" value="Classic Zinc Finger"/>
    <property type="match status" value="1"/>
</dbReference>
<protein>
    <recommendedName>
        <fullName evidence="6">C2H2-type domain-containing protein</fullName>
    </recommendedName>
</protein>
<feature type="region of interest" description="Disordered" evidence="5">
    <location>
        <begin position="306"/>
        <end position="339"/>
    </location>
</feature>
<dbReference type="PROSITE" id="PS50297">
    <property type="entry name" value="ANK_REP_REGION"/>
    <property type="match status" value="2"/>
</dbReference>
<comment type="caution">
    <text evidence="7">The sequence shown here is derived from an EMBL/GenBank/DDBJ whole genome shotgun (WGS) entry which is preliminary data.</text>
</comment>
<proteinExistence type="predicted"/>
<dbReference type="AlphaFoldDB" id="A0AB34KX46"/>
<dbReference type="PROSITE" id="PS50157">
    <property type="entry name" value="ZINC_FINGER_C2H2_2"/>
    <property type="match status" value="2"/>
</dbReference>
<dbReference type="GeneID" id="96003247"/>
<gene>
    <name evidence="7" type="ORF">WHR41_01803</name>
</gene>
<keyword evidence="4" id="KW-0479">Metal-binding</keyword>
<dbReference type="InterPro" id="IPR013087">
    <property type="entry name" value="Znf_C2H2_type"/>
</dbReference>
<dbReference type="Gene3D" id="1.25.40.20">
    <property type="entry name" value="Ankyrin repeat-containing domain"/>
    <property type="match status" value="1"/>
</dbReference>
<keyword evidence="2 3" id="KW-0040">ANK repeat</keyword>
<name>A0AB34KX46_9PEZI</name>
<evidence type="ECO:0000313" key="8">
    <source>
        <dbReference type="Proteomes" id="UP000803884"/>
    </source>
</evidence>
<keyword evidence="1" id="KW-0677">Repeat</keyword>
<dbReference type="Proteomes" id="UP000803884">
    <property type="component" value="Unassembled WGS sequence"/>
</dbReference>
<dbReference type="InterPro" id="IPR051165">
    <property type="entry name" value="Multifunctional_ANK_Repeat"/>
</dbReference>
<evidence type="ECO:0000259" key="6">
    <source>
        <dbReference type="PROSITE" id="PS50157"/>
    </source>
</evidence>
<keyword evidence="4" id="KW-0862">Zinc</keyword>
<dbReference type="PROSITE" id="PS50088">
    <property type="entry name" value="ANK_REPEAT"/>
    <property type="match status" value="2"/>
</dbReference>
<dbReference type="PANTHER" id="PTHR24123:SF33">
    <property type="entry name" value="PROTEIN HOS4"/>
    <property type="match status" value="1"/>
</dbReference>